<proteinExistence type="predicted"/>
<dbReference type="AlphaFoldDB" id="A0A0V0RGI2"/>
<protein>
    <submittedName>
        <fullName evidence="1">Uncharacterized protein</fullName>
    </submittedName>
</protein>
<keyword evidence="2" id="KW-1185">Reference proteome</keyword>
<organism evidence="1 2">
    <name type="scientific">Trichinella nelsoni</name>
    <dbReference type="NCBI Taxonomy" id="6336"/>
    <lineage>
        <taxon>Eukaryota</taxon>
        <taxon>Metazoa</taxon>
        <taxon>Ecdysozoa</taxon>
        <taxon>Nematoda</taxon>
        <taxon>Enoplea</taxon>
        <taxon>Dorylaimia</taxon>
        <taxon>Trichinellida</taxon>
        <taxon>Trichinellidae</taxon>
        <taxon>Trichinella</taxon>
    </lineage>
</organism>
<sequence length="102" mass="11717">MINTQDYTLPFAMFLMYMNAQKKGLMKSSKRHPDLALTLLNVESKLEELEAEKLLKRSQQSNISDYFTADECCSWKSVHVEQIFLHEGCSTCTSFTSGELQK</sequence>
<name>A0A0V0RGI2_9BILA</name>
<dbReference type="Proteomes" id="UP000054630">
    <property type="component" value="Unassembled WGS sequence"/>
</dbReference>
<comment type="caution">
    <text evidence="1">The sequence shown here is derived from an EMBL/GenBank/DDBJ whole genome shotgun (WGS) entry which is preliminary data.</text>
</comment>
<dbReference type="EMBL" id="JYDL01000192">
    <property type="protein sequence ID" value="KRX13595.1"/>
    <property type="molecule type" value="Genomic_DNA"/>
</dbReference>
<accession>A0A0V0RGI2</accession>
<evidence type="ECO:0000313" key="2">
    <source>
        <dbReference type="Proteomes" id="UP000054630"/>
    </source>
</evidence>
<evidence type="ECO:0000313" key="1">
    <source>
        <dbReference type="EMBL" id="KRX13595.1"/>
    </source>
</evidence>
<reference evidence="1 2" key="1">
    <citation type="submission" date="2015-01" db="EMBL/GenBank/DDBJ databases">
        <title>Evolution of Trichinella species and genotypes.</title>
        <authorList>
            <person name="Korhonen P.K."/>
            <person name="Edoardo P."/>
            <person name="Giuseppe L.R."/>
            <person name="Gasser R.B."/>
        </authorList>
    </citation>
    <scope>NUCLEOTIDE SEQUENCE [LARGE SCALE GENOMIC DNA]</scope>
    <source>
        <strain evidence="1">ISS37</strain>
    </source>
</reference>
<gene>
    <name evidence="1" type="ORF">T07_2183</name>
</gene>